<evidence type="ECO:0000256" key="5">
    <source>
        <dbReference type="ARBA" id="ARBA00023163"/>
    </source>
</evidence>
<keyword evidence="10" id="KW-1185">Reference proteome</keyword>
<evidence type="ECO:0000313" key="9">
    <source>
        <dbReference type="EMBL" id="CEP00413.1"/>
    </source>
</evidence>
<evidence type="ECO:0000256" key="7">
    <source>
        <dbReference type="SAM" id="MobiDB-lite"/>
    </source>
</evidence>
<keyword evidence="6" id="KW-0539">Nucleus</keyword>
<proteinExistence type="inferred from homology"/>
<evidence type="ECO:0000256" key="3">
    <source>
        <dbReference type="ARBA" id="ARBA00023015"/>
    </source>
</evidence>
<evidence type="ECO:0000256" key="6">
    <source>
        <dbReference type="ARBA" id="ARBA00023242"/>
    </source>
</evidence>
<accession>A0A0G4IYH5</accession>
<sequence>MSGMKRRKRAVDGDAAVKRGPADPSIAGKVASAGSDAVVKQERDGAADHEQGRDGVDREVSGDVIGDHPDLLSRTTESIVFQISDKRRVSVRKWKKSLYVDIREYYEKNGETLPGSKGTLDLTVTAGILTASRNIVICCAVAMDSRQCRSDRRGCC</sequence>
<dbReference type="SUPFAM" id="SSF54447">
    <property type="entry name" value="ssDNA-binding transcriptional regulator domain"/>
    <property type="match status" value="1"/>
</dbReference>
<evidence type="ECO:0000313" key="10">
    <source>
        <dbReference type="Proteomes" id="UP000039324"/>
    </source>
</evidence>
<dbReference type="EMBL" id="CDSF01000101">
    <property type="protein sequence ID" value="CEP00413.1"/>
    <property type="molecule type" value="Genomic_DNA"/>
</dbReference>
<keyword evidence="3" id="KW-0805">Transcription regulation</keyword>
<name>A0A0G4IYH5_PLABS</name>
<organism evidence="9 10">
    <name type="scientific">Plasmodiophora brassicae</name>
    <name type="common">Clubroot disease agent</name>
    <dbReference type="NCBI Taxonomy" id="37360"/>
    <lineage>
        <taxon>Eukaryota</taxon>
        <taxon>Sar</taxon>
        <taxon>Rhizaria</taxon>
        <taxon>Endomyxa</taxon>
        <taxon>Phytomyxea</taxon>
        <taxon>Plasmodiophorida</taxon>
        <taxon>Plasmodiophoridae</taxon>
        <taxon>Plasmodiophora</taxon>
    </lineage>
</organism>
<dbReference type="GO" id="GO:0005634">
    <property type="term" value="C:nucleus"/>
    <property type="evidence" value="ECO:0007669"/>
    <property type="project" value="UniProtKB-SubCell"/>
</dbReference>
<reference evidence="9 10" key="1">
    <citation type="submission" date="2015-02" db="EMBL/GenBank/DDBJ databases">
        <authorList>
            <person name="Chooi Y.-H."/>
        </authorList>
    </citation>
    <scope>NUCLEOTIDE SEQUENCE [LARGE SCALE GENOMIC DNA]</scope>
    <source>
        <strain evidence="9">E3</strain>
    </source>
</reference>
<dbReference type="PANTHER" id="PTHR13215">
    <property type="entry name" value="RNA POLYMERASE II TRANSCRIPTIONAL COACTIVATOR"/>
    <property type="match status" value="1"/>
</dbReference>
<comment type="similarity">
    <text evidence="2">Belongs to the transcriptional coactivator PC4 family.</text>
</comment>
<dbReference type="GO" id="GO:0003713">
    <property type="term" value="F:transcription coactivator activity"/>
    <property type="evidence" value="ECO:0007669"/>
    <property type="project" value="InterPro"/>
</dbReference>
<feature type="compositionally biased region" description="Basic and acidic residues" evidence="7">
    <location>
        <begin position="39"/>
        <end position="70"/>
    </location>
</feature>
<keyword evidence="5" id="KW-0804">Transcription</keyword>
<comment type="subcellular location">
    <subcellularLocation>
        <location evidence="1">Nucleus</location>
    </subcellularLocation>
</comment>
<feature type="region of interest" description="Disordered" evidence="7">
    <location>
        <begin position="1"/>
        <end position="70"/>
    </location>
</feature>
<dbReference type="InterPro" id="IPR009044">
    <property type="entry name" value="ssDNA-bd_transcriptional_reg"/>
</dbReference>
<dbReference type="Gene3D" id="2.30.31.10">
    <property type="entry name" value="Transcriptional Coactivator Pc4, Chain A"/>
    <property type="match status" value="1"/>
</dbReference>
<keyword evidence="4" id="KW-0238">DNA-binding</keyword>
<dbReference type="Pfam" id="PF02229">
    <property type="entry name" value="PC4"/>
    <property type="match status" value="1"/>
</dbReference>
<protein>
    <recommendedName>
        <fullName evidence="8">Transcriptional coactivator p15 (PC4) C-terminal domain-containing protein</fullName>
    </recommendedName>
</protein>
<evidence type="ECO:0000256" key="1">
    <source>
        <dbReference type="ARBA" id="ARBA00004123"/>
    </source>
</evidence>
<feature type="compositionally biased region" description="Basic and acidic residues" evidence="7">
    <location>
        <begin position="10"/>
        <end position="21"/>
    </location>
</feature>
<dbReference type="GO" id="GO:0003677">
    <property type="term" value="F:DNA binding"/>
    <property type="evidence" value="ECO:0007669"/>
    <property type="project" value="UniProtKB-KW"/>
</dbReference>
<dbReference type="GO" id="GO:0060261">
    <property type="term" value="P:positive regulation of transcription initiation by RNA polymerase II"/>
    <property type="evidence" value="ECO:0007669"/>
    <property type="project" value="InterPro"/>
</dbReference>
<evidence type="ECO:0000256" key="4">
    <source>
        <dbReference type="ARBA" id="ARBA00023125"/>
    </source>
</evidence>
<evidence type="ECO:0000256" key="2">
    <source>
        <dbReference type="ARBA" id="ARBA00009001"/>
    </source>
</evidence>
<feature type="domain" description="Transcriptional coactivator p15 (PC4) C-terminal" evidence="8">
    <location>
        <begin position="81"/>
        <end position="118"/>
    </location>
</feature>
<gene>
    <name evidence="9" type="ORF">PBRA_001467</name>
</gene>
<evidence type="ECO:0000259" key="8">
    <source>
        <dbReference type="Pfam" id="PF02229"/>
    </source>
</evidence>
<dbReference type="InterPro" id="IPR045125">
    <property type="entry name" value="Sub1/Tcp4-like"/>
</dbReference>
<dbReference type="AlphaFoldDB" id="A0A0G4IYH5"/>
<dbReference type="InterPro" id="IPR003173">
    <property type="entry name" value="PC4_C"/>
</dbReference>
<dbReference type="STRING" id="37360.A0A0G4IYH5"/>
<dbReference type="Proteomes" id="UP000039324">
    <property type="component" value="Unassembled WGS sequence"/>
</dbReference>
<dbReference type="OrthoDB" id="309458at2759"/>